<accession>A0AAV9UN56</accession>
<evidence type="ECO:0000313" key="1">
    <source>
        <dbReference type="EMBL" id="KAK6344510.1"/>
    </source>
</evidence>
<reference evidence="1 2" key="1">
    <citation type="submission" date="2019-10" db="EMBL/GenBank/DDBJ databases">
        <authorList>
            <person name="Palmer J.M."/>
        </authorList>
    </citation>
    <scope>NUCLEOTIDE SEQUENCE [LARGE SCALE GENOMIC DNA]</scope>
    <source>
        <strain evidence="1 2">TWF696</strain>
    </source>
</reference>
<sequence length="177" mass="19539">MVHFSIHQLTASLSPKNVRSGLRLRKRKTSNASSTASDMICSPSNVSIASSTIYRRHSIESITSTSTAASSAILDTCNDLGLTSPYHTPARIILKAPKKQHQETHFLMPQRKMTGTSIASGLNGGNMQLDLCGFSFVDAEEENFSPELAILEPRPDAHRFCGFEETLEQRPMMPFRL</sequence>
<dbReference type="EMBL" id="JAVHNQ010000006">
    <property type="protein sequence ID" value="KAK6344510.1"/>
    <property type="molecule type" value="Genomic_DNA"/>
</dbReference>
<gene>
    <name evidence="1" type="ORF">TWF696_008144</name>
</gene>
<name>A0AAV9UN56_9PEZI</name>
<organism evidence="1 2">
    <name type="scientific">Orbilia brochopaga</name>
    <dbReference type="NCBI Taxonomy" id="3140254"/>
    <lineage>
        <taxon>Eukaryota</taxon>
        <taxon>Fungi</taxon>
        <taxon>Dikarya</taxon>
        <taxon>Ascomycota</taxon>
        <taxon>Pezizomycotina</taxon>
        <taxon>Orbiliomycetes</taxon>
        <taxon>Orbiliales</taxon>
        <taxon>Orbiliaceae</taxon>
        <taxon>Orbilia</taxon>
    </lineage>
</organism>
<protein>
    <submittedName>
        <fullName evidence="1">Uncharacterized protein</fullName>
    </submittedName>
</protein>
<keyword evidence="2" id="KW-1185">Reference proteome</keyword>
<proteinExistence type="predicted"/>
<dbReference type="Proteomes" id="UP001375240">
    <property type="component" value="Unassembled WGS sequence"/>
</dbReference>
<comment type="caution">
    <text evidence="1">The sequence shown here is derived from an EMBL/GenBank/DDBJ whole genome shotgun (WGS) entry which is preliminary data.</text>
</comment>
<dbReference type="AlphaFoldDB" id="A0AAV9UN56"/>
<evidence type="ECO:0000313" key="2">
    <source>
        <dbReference type="Proteomes" id="UP001375240"/>
    </source>
</evidence>